<proteinExistence type="predicted"/>
<accession>A0A382ZK51</accession>
<gene>
    <name evidence="1" type="ORF">METZ01_LOCUS448810</name>
</gene>
<reference evidence="1" key="1">
    <citation type="submission" date="2018-05" db="EMBL/GenBank/DDBJ databases">
        <authorList>
            <person name="Lanie J.A."/>
            <person name="Ng W.-L."/>
            <person name="Kazmierczak K.M."/>
            <person name="Andrzejewski T.M."/>
            <person name="Davidsen T.M."/>
            <person name="Wayne K.J."/>
            <person name="Tettelin H."/>
            <person name="Glass J.I."/>
            <person name="Rusch D."/>
            <person name="Podicherti R."/>
            <person name="Tsui H.-C.T."/>
            <person name="Winkler M.E."/>
        </authorList>
    </citation>
    <scope>NUCLEOTIDE SEQUENCE</scope>
</reference>
<name>A0A382ZK51_9ZZZZ</name>
<dbReference type="EMBL" id="UINC01184646">
    <property type="protein sequence ID" value="SVD95956.1"/>
    <property type="molecule type" value="Genomic_DNA"/>
</dbReference>
<sequence length="146" mass="15999">PPMKPLLLACTLAVAFSAIAADKPNSTKVTGTVLTPKTVKDYAGLTLELRLYEYHPFIADKPADLVAKLNLKDYAHKAGKETKTKITIGEAGKIMPGMSYYLTCFVIDAKTKRYLMGEKDGKRGLCKVLTGGNPNKVNLILRDLRK</sequence>
<evidence type="ECO:0000313" key="1">
    <source>
        <dbReference type="EMBL" id="SVD95956.1"/>
    </source>
</evidence>
<protein>
    <submittedName>
        <fullName evidence="1">Uncharacterized protein</fullName>
    </submittedName>
</protein>
<organism evidence="1">
    <name type="scientific">marine metagenome</name>
    <dbReference type="NCBI Taxonomy" id="408172"/>
    <lineage>
        <taxon>unclassified sequences</taxon>
        <taxon>metagenomes</taxon>
        <taxon>ecological metagenomes</taxon>
    </lineage>
</organism>
<feature type="non-terminal residue" evidence="1">
    <location>
        <position position="1"/>
    </location>
</feature>
<dbReference type="AlphaFoldDB" id="A0A382ZK51"/>